<feature type="chain" id="PRO_5046205053" evidence="1">
    <location>
        <begin position="19"/>
        <end position="282"/>
    </location>
</feature>
<evidence type="ECO:0000256" key="1">
    <source>
        <dbReference type="SAM" id="SignalP"/>
    </source>
</evidence>
<dbReference type="Pfam" id="PF13715">
    <property type="entry name" value="CarbopepD_reg_2"/>
    <property type="match status" value="1"/>
</dbReference>
<gene>
    <name evidence="2" type="ORF">ACFSSE_12630</name>
</gene>
<dbReference type="EMBL" id="JBHULV010000044">
    <property type="protein sequence ID" value="MFD2732546.1"/>
    <property type="molecule type" value="Genomic_DNA"/>
</dbReference>
<sequence length="282" mass="32329">MKIKLLAILILFQVNVFAQKTYKLLDEVTKKPVAFASVYIEDENININSDEKGAFILNSPKNVESFVMINALGYEVKKIKYSDFATETHLKPKSFILDEVKVSNSKNTRQINIGTFKGNDSAHSSGMRSLFLLARYFPYSNDYDNYQFIKSITVLTKNEIKTAKFNLRIYSALDGKPSTLINQKNITVEVKKGKKLTTIDISDLNIIMPIEGVFIAYEWLAIPSNYHTNKATITDNYGNKKNGIMEDYQPMLCTIYEASNKNTWRYFNSVWRNGTSNHFNNK</sequence>
<feature type="signal peptide" evidence="1">
    <location>
        <begin position="1"/>
        <end position="18"/>
    </location>
</feature>
<reference evidence="3" key="1">
    <citation type="journal article" date="2019" name="Int. J. Syst. Evol. Microbiol.">
        <title>The Global Catalogue of Microorganisms (GCM) 10K type strain sequencing project: providing services to taxonomists for standard genome sequencing and annotation.</title>
        <authorList>
            <consortium name="The Broad Institute Genomics Platform"/>
            <consortium name="The Broad Institute Genome Sequencing Center for Infectious Disease"/>
            <person name="Wu L."/>
            <person name="Ma J."/>
        </authorList>
    </citation>
    <scope>NUCLEOTIDE SEQUENCE [LARGE SCALE GENOMIC DNA]</scope>
    <source>
        <strain evidence="3">KCTC 42456</strain>
    </source>
</reference>
<protein>
    <submittedName>
        <fullName evidence="2">Carboxypeptidase-like regulatory domain-containing protein</fullName>
    </submittedName>
</protein>
<organism evidence="2 3">
    <name type="scientific">Pedobacter alpinus</name>
    <dbReference type="NCBI Taxonomy" id="1590643"/>
    <lineage>
        <taxon>Bacteria</taxon>
        <taxon>Pseudomonadati</taxon>
        <taxon>Bacteroidota</taxon>
        <taxon>Sphingobacteriia</taxon>
        <taxon>Sphingobacteriales</taxon>
        <taxon>Sphingobacteriaceae</taxon>
        <taxon>Pedobacter</taxon>
    </lineage>
</organism>
<dbReference type="InterPro" id="IPR008969">
    <property type="entry name" value="CarboxyPept-like_regulatory"/>
</dbReference>
<keyword evidence="1" id="KW-0732">Signal</keyword>
<evidence type="ECO:0000313" key="3">
    <source>
        <dbReference type="Proteomes" id="UP001597546"/>
    </source>
</evidence>
<comment type="caution">
    <text evidence="2">The sequence shown here is derived from an EMBL/GenBank/DDBJ whole genome shotgun (WGS) entry which is preliminary data.</text>
</comment>
<dbReference type="SUPFAM" id="SSF49464">
    <property type="entry name" value="Carboxypeptidase regulatory domain-like"/>
    <property type="match status" value="1"/>
</dbReference>
<dbReference type="RefSeq" id="WP_379100953.1">
    <property type="nucleotide sequence ID" value="NZ_JBHULV010000044.1"/>
</dbReference>
<dbReference type="Proteomes" id="UP001597546">
    <property type="component" value="Unassembled WGS sequence"/>
</dbReference>
<name>A0ABW5TWP1_9SPHI</name>
<proteinExistence type="predicted"/>
<evidence type="ECO:0000313" key="2">
    <source>
        <dbReference type="EMBL" id="MFD2732546.1"/>
    </source>
</evidence>
<keyword evidence="3" id="KW-1185">Reference proteome</keyword>
<accession>A0ABW5TWP1</accession>